<gene>
    <name evidence="1" type="ORF">FB473_000578</name>
</gene>
<reference evidence="1 2" key="1">
    <citation type="submission" date="2020-02" db="EMBL/GenBank/DDBJ databases">
        <title>Sequencing the genomes of 1000 actinobacteria strains.</title>
        <authorList>
            <person name="Klenk H.-P."/>
        </authorList>
    </citation>
    <scope>NUCLEOTIDE SEQUENCE [LARGE SCALE GENOMIC DNA]</scope>
    <source>
        <strain evidence="1 2">DSM 19609</strain>
    </source>
</reference>
<dbReference type="Proteomes" id="UP000749311">
    <property type="component" value="Unassembled WGS sequence"/>
</dbReference>
<name>A0ABX0SC20_9ACTN</name>
<accession>A0ABX0SC20</accession>
<sequence length="36" mass="3796">MGSAMTGLARIGPTIGHVPQDLMAQLSAALRLYLQL</sequence>
<dbReference type="EMBL" id="JAAMOZ010000001">
    <property type="protein sequence ID" value="NIH55933.1"/>
    <property type="molecule type" value="Genomic_DNA"/>
</dbReference>
<protein>
    <submittedName>
        <fullName evidence="1">Uncharacterized protein</fullName>
    </submittedName>
</protein>
<keyword evidence="2" id="KW-1185">Reference proteome</keyword>
<evidence type="ECO:0000313" key="1">
    <source>
        <dbReference type="EMBL" id="NIH55933.1"/>
    </source>
</evidence>
<evidence type="ECO:0000313" key="2">
    <source>
        <dbReference type="Proteomes" id="UP000749311"/>
    </source>
</evidence>
<comment type="caution">
    <text evidence="1">The sequence shown here is derived from an EMBL/GenBank/DDBJ whole genome shotgun (WGS) entry which is preliminary data.</text>
</comment>
<organism evidence="1 2">
    <name type="scientific">Brooklawnia cerclae</name>
    <dbReference type="NCBI Taxonomy" id="349934"/>
    <lineage>
        <taxon>Bacteria</taxon>
        <taxon>Bacillati</taxon>
        <taxon>Actinomycetota</taxon>
        <taxon>Actinomycetes</taxon>
        <taxon>Propionibacteriales</taxon>
        <taxon>Propionibacteriaceae</taxon>
        <taxon>Brooklawnia</taxon>
    </lineage>
</organism>
<proteinExistence type="predicted"/>